<proteinExistence type="predicted"/>
<evidence type="ECO:0000313" key="1">
    <source>
        <dbReference type="EMBL" id="GAI16062.1"/>
    </source>
</evidence>
<reference evidence="1" key="1">
    <citation type="journal article" date="2014" name="Front. Microbiol.">
        <title>High frequency of phylogenetically diverse reductive dehalogenase-homologous genes in deep subseafloor sedimentary metagenomes.</title>
        <authorList>
            <person name="Kawai M."/>
            <person name="Futagami T."/>
            <person name="Toyoda A."/>
            <person name="Takaki Y."/>
            <person name="Nishi S."/>
            <person name="Hori S."/>
            <person name="Arai W."/>
            <person name="Tsubouchi T."/>
            <person name="Morono Y."/>
            <person name="Uchiyama I."/>
            <person name="Ito T."/>
            <person name="Fujiyama A."/>
            <person name="Inagaki F."/>
            <person name="Takami H."/>
        </authorList>
    </citation>
    <scope>NUCLEOTIDE SEQUENCE</scope>
    <source>
        <strain evidence="1">Expedition CK06-06</strain>
    </source>
</reference>
<accession>X1L9S7</accession>
<protein>
    <submittedName>
        <fullName evidence="1">Uncharacterized protein</fullName>
    </submittedName>
</protein>
<name>X1L9S7_9ZZZZ</name>
<comment type="caution">
    <text evidence="1">The sequence shown here is derived from an EMBL/GenBank/DDBJ whole genome shotgun (WGS) entry which is preliminary data.</text>
</comment>
<dbReference type="EMBL" id="BARV01010775">
    <property type="protein sequence ID" value="GAI16062.1"/>
    <property type="molecule type" value="Genomic_DNA"/>
</dbReference>
<gene>
    <name evidence="1" type="ORF">S06H3_20728</name>
</gene>
<sequence>MKQFIIRLFAQILGAASPAIRTDLVTFCKKYKEEAKKTPNPWDDILAEMLCWIVGVD</sequence>
<dbReference type="AlphaFoldDB" id="X1L9S7"/>
<organism evidence="1">
    <name type="scientific">marine sediment metagenome</name>
    <dbReference type="NCBI Taxonomy" id="412755"/>
    <lineage>
        <taxon>unclassified sequences</taxon>
        <taxon>metagenomes</taxon>
        <taxon>ecological metagenomes</taxon>
    </lineage>
</organism>